<feature type="domain" description="Outer membrane cytochrome MtrC/MtrF-like" evidence="3">
    <location>
        <begin position="244"/>
        <end position="439"/>
    </location>
</feature>
<dbReference type="InterPro" id="IPR051829">
    <property type="entry name" value="Multiheme_Cytochr_ET"/>
</dbReference>
<reference evidence="4" key="1">
    <citation type="submission" date="2009-07" db="EMBL/GenBank/DDBJ databases">
        <title>Complete sequence of Geobacter sp. M21.</title>
        <authorList>
            <consortium name="US DOE Joint Genome Institute"/>
            <person name="Lucas S."/>
            <person name="Copeland A."/>
            <person name="Lapidus A."/>
            <person name="Glavina del Rio T."/>
            <person name="Dalin E."/>
            <person name="Tice H."/>
            <person name="Bruce D."/>
            <person name="Goodwin L."/>
            <person name="Pitluck S."/>
            <person name="Saunders E."/>
            <person name="Brettin T."/>
            <person name="Detter J.C."/>
            <person name="Han C."/>
            <person name="Larimer F."/>
            <person name="Land M."/>
            <person name="Hauser L."/>
            <person name="Kyrpides N."/>
            <person name="Ovchinnikova G."/>
            <person name="Lovley D."/>
        </authorList>
    </citation>
    <scope>NUCLEOTIDE SEQUENCE [LARGE SCALE GENOMIC DNA]</scope>
    <source>
        <strain evidence="4">M21</strain>
    </source>
</reference>
<dbReference type="InterPro" id="IPR020014">
    <property type="entry name" value="Decahaem_cyt-c_OmcA/MtrC"/>
</dbReference>
<evidence type="ECO:0000256" key="2">
    <source>
        <dbReference type="SAM" id="SignalP"/>
    </source>
</evidence>
<dbReference type="NCBIfam" id="TIGR03507">
    <property type="entry name" value="decahem_SO1788"/>
    <property type="match status" value="1"/>
</dbReference>
<dbReference type="InterPro" id="IPR036280">
    <property type="entry name" value="Multihaem_cyt_sf"/>
</dbReference>
<dbReference type="PROSITE" id="PS51257">
    <property type="entry name" value="PROKAR_LIPOPROTEIN"/>
    <property type="match status" value="1"/>
</dbReference>
<dbReference type="OrthoDB" id="5468580at2"/>
<feature type="signal peptide" evidence="2">
    <location>
        <begin position="1"/>
        <end position="20"/>
    </location>
</feature>
<sequence>MQRKLLKRSSSFLIALTAAATLFLGGCEGDKGDPGAPGRDATSGFTNISSLTTQQRVDLEFDQTNSVVTGVTIASPPVVTFKIIDVNGNPVRGIGQRSANGQLTNLAFSIAKLVPGTDGSPSTWVNYVVTSSPTGTTPVAASRPTRDREGTLVENSDGSYTYTFARDIAQAQTLANGFTYAGNNRRADLGDLTYNPSLTHRVVVEYGGEIPDTEPELTMKNAVNIIYDFIPATGARVTSANSQREIVLTKYCNECHGNPGDPNNLSDQGWGLGITTPHHDARRDTRYCVICHTFQRAYGRPISTAVNDVYTDARTYVTAQTGANGEVLGEFVTLVHKIHMGDRLTKSGYNYAGVMFDQLVSPTDPALCRKCHRGDTAEQLAAAPQGDNWHDMPSRKACGSCHDGVNFQTGEGHSLGNLVQTNDSACTGCHNATGVQQNHQSRRLTTTNTTTPAGYVNFFYEIASATVDAATNNLSVRFRIQQSTDSAANKTNVVFTGPGAVTGTPADAVISGFSGSPSFLLAYALPQDGIDNPADYNNRGKVAAQPDLISIANLLAPANAGTLGSISGPDASGYYTATILSARAFPAGATMRAVGLQAYFTQSNVTENAGRYAVSVITPVTGDAVRRKVVDSSKCDVCHERLDFHGGNRVFEIQLCITCHNPNLTSSGRTITANLSTFAFTPVQQAILTEWEFDTTLTNAALNFPETSNNLKDMIHGIHAGQERSTPFRDVRNGPGAGRITLINAGSIAFPNLLGNCEACHVTDPANTNRVTYDVELPAGVLPTTNVTQNNIDPAARTAAGITAARGTVPNPQDLVIAPTTGACISCHDTPIAKAHMQANGALLGAGLNGPSYTDVGVARSVLDAMGPPNFGEQCVLCHGTGRIADVTVVHQR</sequence>
<organism evidence="4">
    <name type="scientific">Geobacter sp. (strain M21)</name>
    <dbReference type="NCBI Taxonomy" id="443144"/>
    <lineage>
        <taxon>Bacteria</taxon>
        <taxon>Pseudomonadati</taxon>
        <taxon>Thermodesulfobacteriota</taxon>
        <taxon>Desulfuromonadia</taxon>
        <taxon>Geobacterales</taxon>
        <taxon>Geobacteraceae</taxon>
        <taxon>Geobacter</taxon>
    </lineage>
</organism>
<dbReference type="AlphaFoldDB" id="C6E1M3"/>
<name>C6E1M3_GEOSM</name>
<gene>
    <name evidence="4" type="ordered locus">GM21_0875</name>
</gene>
<keyword evidence="1 2" id="KW-0732">Signal</keyword>
<accession>C6E1M3</accession>
<feature type="chain" id="PRO_5002963378" description="Outer membrane cytochrome MtrC/MtrF-like domain-containing protein" evidence="2">
    <location>
        <begin position="21"/>
        <end position="893"/>
    </location>
</feature>
<dbReference type="STRING" id="443144.GM21_0875"/>
<dbReference type="SUPFAM" id="SSF48695">
    <property type="entry name" value="Multiheme cytochromes"/>
    <property type="match status" value="1"/>
</dbReference>
<dbReference type="HOGENOM" id="CLU_011293_1_0_7"/>
<dbReference type="eggNOG" id="COG3303">
    <property type="taxonomic scope" value="Bacteria"/>
</dbReference>
<dbReference type="PANTHER" id="PTHR35038">
    <property type="entry name" value="DISSIMILATORY SULFITE REDUCTASE SIRA"/>
    <property type="match status" value="1"/>
</dbReference>
<dbReference type="InterPro" id="IPR054337">
    <property type="entry name" value="Mtrc-MtrF-like_dom_II/IV"/>
</dbReference>
<dbReference type="PANTHER" id="PTHR35038:SF6">
    <property type="entry name" value="SURFACE LOCALIZED DECAHEME CYTOCHROME C LIPOPROTEIN"/>
    <property type="match status" value="1"/>
</dbReference>
<evidence type="ECO:0000313" key="4">
    <source>
        <dbReference type="EMBL" id="ACT16942.1"/>
    </source>
</evidence>
<dbReference type="KEGG" id="gem:GM21_0875"/>
<feature type="domain" description="Outer membrane cytochrome MtrC/MtrF-like" evidence="3">
    <location>
        <begin position="627"/>
        <end position="892"/>
    </location>
</feature>
<proteinExistence type="predicted"/>
<evidence type="ECO:0000259" key="3">
    <source>
        <dbReference type="Pfam" id="PF22113"/>
    </source>
</evidence>
<evidence type="ECO:0000256" key="1">
    <source>
        <dbReference type="ARBA" id="ARBA00022729"/>
    </source>
</evidence>
<dbReference type="Pfam" id="PF22113">
    <property type="entry name" value="Mtrc-MtrF_II-IV_dom"/>
    <property type="match status" value="2"/>
</dbReference>
<dbReference type="Gene3D" id="1.10.720.180">
    <property type="match status" value="2"/>
</dbReference>
<protein>
    <recommendedName>
        <fullName evidence="3">Outer membrane cytochrome MtrC/MtrF-like domain-containing protein</fullName>
    </recommendedName>
</protein>
<dbReference type="EMBL" id="CP001661">
    <property type="protein sequence ID" value="ACT16942.1"/>
    <property type="molecule type" value="Genomic_DNA"/>
</dbReference>
<dbReference type="GO" id="GO:0016491">
    <property type="term" value="F:oxidoreductase activity"/>
    <property type="evidence" value="ECO:0007669"/>
    <property type="project" value="TreeGrafter"/>
</dbReference>